<protein>
    <submittedName>
        <fullName evidence="4">Insulin-like growth factor-binding protein complex acid labile subunit</fullName>
    </submittedName>
</protein>
<dbReference type="PROSITE" id="PS51450">
    <property type="entry name" value="LRR"/>
    <property type="match status" value="5"/>
</dbReference>
<evidence type="ECO:0000313" key="4">
    <source>
        <dbReference type="EMBL" id="KPJ06240.1"/>
    </source>
</evidence>
<keyword evidence="1" id="KW-0433">Leucine-rich repeat</keyword>
<proteinExistence type="predicted"/>
<evidence type="ECO:0000256" key="2">
    <source>
        <dbReference type="ARBA" id="ARBA00022737"/>
    </source>
</evidence>
<sequence>MLLCVALCARPVVSQGTQQCPASNTITPCSCTVKKNGLDILCEFTEQQHIQKAMNTLRSKPMIIFYLKLRHNNLAKLPSYIFLGLDIRHLTVHNSSLAVIEDSSLSSIGNKLTQLDVSQNSLATIPTSSFTHLNHLLILNMNHNKVTAVHNRAFIGLDTLEILTLYENRISVVDAEAFKGLEKKLKRLNIGGNELTAVPQKALALLENLKKLEMQENRITSISEGDFAVKIRTIFYVTNVTQSRSYLKEFEYVTAVHNRAFIGLDTLEILTLYENRISVVDAEAFKGLEKKLKRLNIGGNELTAVPQKALALLENLKKLEMQENRITSISEGDFAGLRNLDSLGLAHNQLREVPAQVFSHLTFLNSLELEGNQIQRIDEKAFAGLEENLQYLRLGDNRLHDIPSEALRPLHRLRHLDLRSNNITYISEDAFTGYGDSITFLNLQKNMIHQLPTMGFDNLNSLETLNLQNNKLQHIPEEIMEPILDTLRVVDIMDNPLICDCELAWYEAWLSGLRDRDDEMMQKKRTVCTMVNEHREYSVAKMPLEKMSCKRKPPYGRPSGATKTKPIIATNALLIIAARWL</sequence>
<name>A0A194QMQ2_PAPMA</name>
<dbReference type="PANTHER" id="PTHR24366">
    <property type="entry name" value="IG(IMMUNOGLOBULIN) AND LRR(LEUCINE RICH REPEAT) DOMAINS"/>
    <property type="match status" value="1"/>
</dbReference>
<dbReference type="STRING" id="76193.A0A194QMQ2"/>
<dbReference type="SMART" id="SM00364">
    <property type="entry name" value="LRR_BAC"/>
    <property type="match status" value="8"/>
</dbReference>
<dbReference type="InParanoid" id="A0A194QMQ2"/>
<dbReference type="InterPro" id="IPR003591">
    <property type="entry name" value="Leu-rich_rpt_typical-subtyp"/>
</dbReference>
<dbReference type="FunCoup" id="A0A194QMQ2">
    <property type="interactions" value="10"/>
</dbReference>
<organism evidence="4 5">
    <name type="scientific">Papilio machaon</name>
    <name type="common">Old World swallowtail butterfly</name>
    <dbReference type="NCBI Taxonomy" id="76193"/>
    <lineage>
        <taxon>Eukaryota</taxon>
        <taxon>Metazoa</taxon>
        <taxon>Ecdysozoa</taxon>
        <taxon>Arthropoda</taxon>
        <taxon>Hexapoda</taxon>
        <taxon>Insecta</taxon>
        <taxon>Pterygota</taxon>
        <taxon>Neoptera</taxon>
        <taxon>Endopterygota</taxon>
        <taxon>Lepidoptera</taxon>
        <taxon>Glossata</taxon>
        <taxon>Ditrysia</taxon>
        <taxon>Papilionoidea</taxon>
        <taxon>Papilionidae</taxon>
        <taxon>Papilioninae</taxon>
        <taxon>Papilio</taxon>
    </lineage>
</organism>
<dbReference type="SUPFAM" id="SSF52058">
    <property type="entry name" value="L domain-like"/>
    <property type="match status" value="2"/>
</dbReference>
<dbReference type="PANTHER" id="PTHR24366:SF170">
    <property type="entry name" value="RE50361P"/>
    <property type="match status" value="1"/>
</dbReference>
<gene>
    <name evidence="4" type="ORF">RR48_14682</name>
</gene>
<dbReference type="Pfam" id="PF13855">
    <property type="entry name" value="LRR_8"/>
    <property type="match status" value="4"/>
</dbReference>
<keyword evidence="5" id="KW-1185">Reference proteome</keyword>
<dbReference type="AlphaFoldDB" id="A0A194QMQ2"/>
<dbReference type="Proteomes" id="UP000053240">
    <property type="component" value="Unassembled WGS sequence"/>
</dbReference>
<dbReference type="InterPro" id="IPR001611">
    <property type="entry name" value="Leu-rich_rpt"/>
</dbReference>
<dbReference type="FunFam" id="3.80.10.10:FF:001164">
    <property type="entry name" value="GH01279p"/>
    <property type="match status" value="2"/>
</dbReference>
<dbReference type="Gene3D" id="3.80.10.10">
    <property type="entry name" value="Ribonuclease Inhibitor"/>
    <property type="match status" value="3"/>
</dbReference>
<reference evidence="4 5" key="1">
    <citation type="journal article" date="2015" name="Nat. Commun.">
        <title>Outbred genome sequencing and CRISPR/Cas9 gene editing in butterflies.</title>
        <authorList>
            <person name="Li X."/>
            <person name="Fan D."/>
            <person name="Zhang W."/>
            <person name="Liu G."/>
            <person name="Zhang L."/>
            <person name="Zhao L."/>
            <person name="Fang X."/>
            <person name="Chen L."/>
            <person name="Dong Y."/>
            <person name="Chen Y."/>
            <person name="Ding Y."/>
            <person name="Zhao R."/>
            <person name="Feng M."/>
            <person name="Zhu Y."/>
            <person name="Feng Y."/>
            <person name="Jiang X."/>
            <person name="Zhu D."/>
            <person name="Xiang H."/>
            <person name="Feng X."/>
            <person name="Li S."/>
            <person name="Wang J."/>
            <person name="Zhang G."/>
            <person name="Kronforst M.R."/>
            <person name="Wang W."/>
        </authorList>
    </citation>
    <scope>NUCLEOTIDE SEQUENCE [LARGE SCALE GENOMIC DNA]</scope>
    <source>
        <strain evidence="4">Ya'a_city_454_Pm</strain>
        <tissue evidence="4">Whole body</tissue>
    </source>
</reference>
<evidence type="ECO:0000256" key="1">
    <source>
        <dbReference type="ARBA" id="ARBA00022614"/>
    </source>
</evidence>
<dbReference type="InterPro" id="IPR032675">
    <property type="entry name" value="LRR_dom_sf"/>
</dbReference>
<keyword evidence="2" id="KW-0677">Repeat</keyword>
<dbReference type="Pfam" id="PF00560">
    <property type="entry name" value="LRR_1"/>
    <property type="match status" value="1"/>
</dbReference>
<feature type="chain" id="PRO_5008264489" evidence="3">
    <location>
        <begin position="17"/>
        <end position="581"/>
    </location>
</feature>
<evidence type="ECO:0000256" key="3">
    <source>
        <dbReference type="SAM" id="SignalP"/>
    </source>
</evidence>
<dbReference type="SMART" id="SM00369">
    <property type="entry name" value="LRR_TYP"/>
    <property type="match status" value="14"/>
</dbReference>
<evidence type="ECO:0000313" key="5">
    <source>
        <dbReference type="Proteomes" id="UP000053240"/>
    </source>
</evidence>
<feature type="signal peptide" evidence="3">
    <location>
        <begin position="1"/>
        <end position="16"/>
    </location>
</feature>
<keyword evidence="3" id="KW-0732">Signal</keyword>
<accession>A0A194QMQ2</accession>
<dbReference type="SMART" id="SM00365">
    <property type="entry name" value="LRR_SD22"/>
    <property type="match status" value="7"/>
</dbReference>
<dbReference type="EMBL" id="KQ461198">
    <property type="protein sequence ID" value="KPJ06240.1"/>
    <property type="molecule type" value="Genomic_DNA"/>
</dbReference>